<protein>
    <submittedName>
        <fullName evidence="3">Alpha/beta hydrolase</fullName>
    </submittedName>
</protein>
<gene>
    <name evidence="3" type="ORF">DDE23_17880</name>
</gene>
<proteinExistence type="predicted"/>
<reference evidence="3 4" key="1">
    <citation type="journal article" date="2011" name="Syst. Appl. Microbiol.">
        <title>Defluviimonas denitrificans gen. nov., sp. nov., and Pararhodobacter aggregans gen. nov., sp. nov., non-phototrophic Rhodobacteraceae from the biofilter of a marine aquaculture.</title>
        <authorList>
            <person name="Foesel B.U."/>
            <person name="Drake H.L."/>
            <person name="Schramm A."/>
        </authorList>
    </citation>
    <scope>NUCLEOTIDE SEQUENCE [LARGE SCALE GENOMIC DNA]</scope>
    <source>
        <strain evidence="3 4">D1-19</strain>
    </source>
</reference>
<dbReference type="SUPFAM" id="SSF53474">
    <property type="entry name" value="alpha/beta-Hydrolases"/>
    <property type="match status" value="1"/>
</dbReference>
<dbReference type="RefSeq" id="WP_107751890.1">
    <property type="nucleotide sequence ID" value="NZ_QBKF01000005.1"/>
</dbReference>
<dbReference type="Gene3D" id="3.40.50.1820">
    <property type="entry name" value="alpha/beta hydrolase"/>
    <property type="match status" value="1"/>
</dbReference>
<dbReference type="GO" id="GO:0016787">
    <property type="term" value="F:hydrolase activity"/>
    <property type="evidence" value="ECO:0007669"/>
    <property type="project" value="UniProtKB-KW"/>
</dbReference>
<dbReference type="InterPro" id="IPR050300">
    <property type="entry name" value="GDXG_lipolytic_enzyme"/>
</dbReference>
<dbReference type="OrthoDB" id="9806180at2"/>
<dbReference type="AlphaFoldDB" id="A0A2T7UMY7"/>
<dbReference type="PANTHER" id="PTHR48081:SF8">
    <property type="entry name" value="ALPHA_BETA HYDROLASE FOLD-3 DOMAIN-CONTAINING PROTEIN-RELATED"/>
    <property type="match status" value="1"/>
</dbReference>
<dbReference type="EMBL" id="QDDR01000010">
    <property type="protein sequence ID" value="PVE46065.1"/>
    <property type="molecule type" value="Genomic_DNA"/>
</dbReference>
<accession>A0A2T7UMY7</accession>
<dbReference type="Pfam" id="PF07859">
    <property type="entry name" value="Abhydrolase_3"/>
    <property type="match status" value="1"/>
</dbReference>
<sequence>MTGPVPDFSLTQAERLILAGQLRSTNLVATQLTPDLMADLDLCTAEERFIPTRAGDTRIVIVTPKAPAAGPRPIFVNIHGGGFVRGYQERDTVFCAYLASRLDAVVIDLDYRLAPEHPFPTALHEGYDITAWAFANAAALGGDPARIALGGHSAGGNLTAAICLMAQETGDFRVLGQLLSYPFLDAVTAPEDKLEPQSIFPAARLHAFSVCYAGVEENLRNPLLSPVLAPEAAIKGLPPALIITAGLDPLRFEARAYAARLVEAGNDVVVKEYADADHGFLIACHSRFREARGLIVDWLRALYAQ</sequence>
<evidence type="ECO:0000256" key="1">
    <source>
        <dbReference type="ARBA" id="ARBA00022801"/>
    </source>
</evidence>
<comment type="caution">
    <text evidence="3">The sequence shown here is derived from an EMBL/GenBank/DDBJ whole genome shotgun (WGS) entry which is preliminary data.</text>
</comment>
<dbReference type="PANTHER" id="PTHR48081">
    <property type="entry name" value="AB HYDROLASE SUPERFAMILY PROTEIN C4A8.06C"/>
    <property type="match status" value="1"/>
</dbReference>
<organism evidence="3 4">
    <name type="scientific">Pararhodobacter aggregans</name>
    <dbReference type="NCBI Taxonomy" id="404875"/>
    <lineage>
        <taxon>Bacteria</taxon>
        <taxon>Pseudomonadati</taxon>
        <taxon>Pseudomonadota</taxon>
        <taxon>Alphaproteobacteria</taxon>
        <taxon>Rhodobacterales</taxon>
        <taxon>Paracoccaceae</taxon>
        <taxon>Pararhodobacter</taxon>
    </lineage>
</organism>
<feature type="domain" description="Alpha/beta hydrolase fold-3" evidence="2">
    <location>
        <begin position="76"/>
        <end position="281"/>
    </location>
</feature>
<evidence type="ECO:0000259" key="2">
    <source>
        <dbReference type="Pfam" id="PF07859"/>
    </source>
</evidence>
<dbReference type="InterPro" id="IPR013094">
    <property type="entry name" value="AB_hydrolase_3"/>
</dbReference>
<name>A0A2T7UMY7_9RHOB</name>
<evidence type="ECO:0000313" key="4">
    <source>
        <dbReference type="Proteomes" id="UP000244810"/>
    </source>
</evidence>
<dbReference type="InterPro" id="IPR029058">
    <property type="entry name" value="AB_hydrolase_fold"/>
</dbReference>
<dbReference type="Proteomes" id="UP000244810">
    <property type="component" value="Unassembled WGS sequence"/>
</dbReference>
<keyword evidence="1 3" id="KW-0378">Hydrolase</keyword>
<evidence type="ECO:0000313" key="3">
    <source>
        <dbReference type="EMBL" id="PVE46065.1"/>
    </source>
</evidence>
<keyword evidence="4" id="KW-1185">Reference proteome</keyword>